<accession>A0A2H0R6D1</accession>
<evidence type="ECO:0000313" key="3">
    <source>
        <dbReference type="EMBL" id="PIR41584.1"/>
    </source>
</evidence>
<keyword evidence="1" id="KW-0472">Membrane</keyword>
<feature type="domain" description="Bacterial spore germination immunoglobulin-like" evidence="2">
    <location>
        <begin position="48"/>
        <end position="118"/>
    </location>
</feature>
<sequence>MGIMKPILILIIIALLLVGGYFLFWDNRVPGDMGEDLNPPLETEFVILESPREGQTVSSPLRVTGQARGNWFFEASFPLILTNWDGLIIGQGIAMTSANWMTTDFVPFEGTINFQSPYKEGDPDFFKRGTLILQKDNPSGLPEFDDAVEITIEFEG</sequence>
<evidence type="ECO:0000313" key="4">
    <source>
        <dbReference type="Proteomes" id="UP000230232"/>
    </source>
</evidence>
<gene>
    <name evidence="3" type="ORF">COV31_00545</name>
</gene>
<proteinExistence type="predicted"/>
<evidence type="ECO:0000256" key="1">
    <source>
        <dbReference type="SAM" id="Phobius"/>
    </source>
</evidence>
<dbReference type="Proteomes" id="UP000230232">
    <property type="component" value="Unassembled WGS sequence"/>
</dbReference>
<name>A0A2H0R6D1_9BACT</name>
<dbReference type="InterPro" id="IPR018911">
    <property type="entry name" value="Gmad2_Ig-like_dom"/>
</dbReference>
<keyword evidence="1" id="KW-1133">Transmembrane helix</keyword>
<dbReference type="EMBL" id="PCXO01000004">
    <property type="protein sequence ID" value="PIR41584.1"/>
    <property type="molecule type" value="Genomic_DNA"/>
</dbReference>
<keyword evidence="1" id="KW-0812">Transmembrane</keyword>
<feature type="transmembrane region" description="Helical" evidence="1">
    <location>
        <begin position="7"/>
        <end position="25"/>
    </location>
</feature>
<dbReference type="AlphaFoldDB" id="A0A2H0R6D1"/>
<protein>
    <recommendedName>
        <fullName evidence="2">Bacterial spore germination immunoglobulin-like domain-containing protein</fullName>
    </recommendedName>
</protein>
<reference evidence="3 4" key="1">
    <citation type="submission" date="2017-09" db="EMBL/GenBank/DDBJ databases">
        <title>Depth-based differentiation of microbial function through sediment-hosted aquifers and enrichment of novel symbionts in the deep terrestrial subsurface.</title>
        <authorList>
            <person name="Probst A.J."/>
            <person name="Ladd B."/>
            <person name="Jarett J.K."/>
            <person name="Geller-Mcgrath D.E."/>
            <person name="Sieber C.M."/>
            <person name="Emerson J.B."/>
            <person name="Anantharaman K."/>
            <person name="Thomas B.C."/>
            <person name="Malmstrom R."/>
            <person name="Stieglmeier M."/>
            <person name="Klingl A."/>
            <person name="Woyke T."/>
            <person name="Ryan C.M."/>
            <person name="Banfield J.F."/>
        </authorList>
    </citation>
    <scope>NUCLEOTIDE SEQUENCE [LARGE SCALE GENOMIC DNA]</scope>
    <source>
        <strain evidence="3">CG10_big_fil_rev_8_21_14_0_10_46_23</strain>
    </source>
</reference>
<comment type="caution">
    <text evidence="3">The sequence shown here is derived from an EMBL/GenBank/DDBJ whole genome shotgun (WGS) entry which is preliminary data.</text>
</comment>
<evidence type="ECO:0000259" key="2">
    <source>
        <dbReference type="Pfam" id="PF10648"/>
    </source>
</evidence>
<dbReference type="Pfam" id="PF10648">
    <property type="entry name" value="Gmad2"/>
    <property type="match status" value="1"/>
</dbReference>
<organism evidence="3 4">
    <name type="scientific">Candidatus Yanofskybacteria bacterium CG10_big_fil_rev_8_21_14_0_10_46_23</name>
    <dbReference type="NCBI Taxonomy" id="1975098"/>
    <lineage>
        <taxon>Bacteria</taxon>
        <taxon>Candidatus Yanofskyibacteriota</taxon>
    </lineage>
</organism>